<reference evidence="1 2" key="1">
    <citation type="submission" date="2021-01" db="EMBL/GenBank/DDBJ databases">
        <title>Actinoplanes sp. nov. LDG1-06 isolated from lichen.</title>
        <authorList>
            <person name="Saeng-In P."/>
            <person name="Phongsopitanun W."/>
            <person name="Kanchanasin P."/>
            <person name="Yuki M."/>
            <person name="Kudo T."/>
            <person name="Ohkuma M."/>
            <person name="Tanasupawat S."/>
        </authorList>
    </citation>
    <scope>NUCLEOTIDE SEQUENCE [LARGE SCALE GENOMIC DNA]</scope>
    <source>
        <strain evidence="1 2">LDG1-06</strain>
    </source>
</reference>
<dbReference type="SUPFAM" id="SSF55961">
    <property type="entry name" value="Bet v1-like"/>
    <property type="match status" value="1"/>
</dbReference>
<accession>A0ABS2AA85</accession>
<comment type="caution">
    <text evidence="1">The sequence shown here is derived from an EMBL/GenBank/DDBJ whole genome shotgun (WGS) entry which is preliminary data.</text>
</comment>
<dbReference type="Proteomes" id="UP000632138">
    <property type="component" value="Unassembled WGS sequence"/>
</dbReference>
<keyword evidence="2" id="KW-1185">Reference proteome</keyword>
<proteinExistence type="predicted"/>
<dbReference type="Pfam" id="PF10604">
    <property type="entry name" value="Polyketide_cyc2"/>
    <property type="match status" value="1"/>
</dbReference>
<gene>
    <name evidence="1" type="ORF">JIG36_13980</name>
</gene>
<dbReference type="CDD" id="cd07821">
    <property type="entry name" value="PYR_PYL_RCAR_like"/>
    <property type="match status" value="1"/>
</dbReference>
<dbReference type="InterPro" id="IPR023393">
    <property type="entry name" value="START-like_dom_sf"/>
</dbReference>
<name>A0ABS2AA85_9ACTN</name>
<sequence length="133" mass="14797">MATVRVEAVIELSAEQVWAAVADVGQVHRRLLPGRVVSARLEGDMRILTLPDGSEIRELIVSIDERERRLAYAVVEGQKMPLTYHHASFQVYDDGDICRLVWVTDVLPHALAGAVQARTERGIVEIKQVLEAS</sequence>
<organism evidence="1 2">
    <name type="scientific">Paractinoplanes ovalisporus</name>
    <dbReference type="NCBI Taxonomy" id="2810368"/>
    <lineage>
        <taxon>Bacteria</taxon>
        <taxon>Bacillati</taxon>
        <taxon>Actinomycetota</taxon>
        <taxon>Actinomycetes</taxon>
        <taxon>Micromonosporales</taxon>
        <taxon>Micromonosporaceae</taxon>
        <taxon>Paractinoplanes</taxon>
    </lineage>
</organism>
<dbReference type="EMBL" id="JAENHP010000003">
    <property type="protein sequence ID" value="MBM2616670.1"/>
    <property type="molecule type" value="Genomic_DNA"/>
</dbReference>
<dbReference type="InterPro" id="IPR019587">
    <property type="entry name" value="Polyketide_cyclase/dehydratase"/>
</dbReference>
<dbReference type="RefSeq" id="WP_203376610.1">
    <property type="nucleotide sequence ID" value="NZ_JAENHP010000003.1"/>
</dbReference>
<protein>
    <submittedName>
        <fullName evidence="1">SRPBCC family protein</fullName>
    </submittedName>
</protein>
<evidence type="ECO:0000313" key="2">
    <source>
        <dbReference type="Proteomes" id="UP000632138"/>
    </source>
</evidence>
<dbReference type="Gene3D" id="3.30.530.20">
    <property type="match status" value="1"/>
</dbReference>
<evidence type="ECO:0000313" key="1">
    <source>
        <dbReference type="EMBL" id="MBM2616670.1"/>
    </source>
</evidence>